<evidence type="ECO:0000259" key="5">
    <source>
        <dbReference type="SMART" id="SM01349"/>
    </source>
</evidence>
<dbReference type="GO" id="GO:0000776">
    <property type="term" value="C:kinetochore"/>
    <property type="evidence" value="ECO:0007669"/>
    <property type="project" value="UniProtKB-KW"/>
</dbReference>
<dbReference type="Pfam" id="PF12348">
    <property type="entry name" value="CLASP_N"/>
    <property type="match status" value="1"/>
</dbReference>
<keyword evidence="6" id="KW-1185">Reference proteome</keyword>
<feature type="domain" description="TOG" evidence="5">
    <location>
        <begin position="574"/>
        <end position="805"/>
    </location>
</feature>
<feature type="compositionally biased region" description="Basic and acidic residues" evidence="4">
    <location>
        <begin position="523"/>
        <end position="534"/>
    </location>
</feature>
<dbReference type="InterPro" id="IPR034085">
    <property type="entry name" value="TOG"/>
</dbReference>
<dbReference type="SMART" id="SM01349">
    <property type="entry name" value="TOG"/>
    <property type="match status" value="5"/>
</dbReference>
<dbReference type="GO" id="GO:0051301">
    <property type="term" value="P:cell division"/>
    <property type="evidence" value="ECO:0007669"/>
    <property type="project" value="UniProtKB-KW"/>
</dbReference>
<dbReference type="InterPro" id="IPR045110">
    <property type="entry name" value="XMAP215"/>
</dbReference>
<feature type="region of interest" description="Disordered" evidence="4">
    <location>
        <begin position="1851"/>
        <end position="1872"/>
    </location>
</feature>
<feature type="domain" description="TOG" evidence="5">
    <location>
        <begin position="839"/>
        <end position="1074"/>
    </location>
</feature>
<dbReference type="Pfam" id="PF21041">
    <property type="entry name" value="XMAP215_CLASP_TOG"/>
    <property type="match status" value="4"/>
</dbReference>
<feature type="domain" description="TOG" evidence="5">
    <location>
        <begin position="1"/>
        <end position="227"/>
    </location>
</feature>
<dbReference type="SUPFAM" id="SSF48371">
    <property type="entry name" value="ARM repeat"/>
    <property type="match status" value="2"/>
</dbReference>
<feature type="domain" description="TOG" evidence="5">
    <location>
        <begin position="1160"/>
        <end position="1399"/>
    </location>
</feature>
<evidence type="ECO:0000313" key="6">
    <source>
        <dbReference type="Proteomes" id="UP000829291"/>
    </source>
</evidence>
<feature type="region of interest" description="Disordered" evidence="4">
    <location>
        <begin position="799"/>
        <end position="830"/>
    </location>
</feature>
<dbReference type="Gene3D" id="1.25.10.10">
    <property type="entry name" value="Leucine-rich Repeat Variant"/>
    <property type="match status" value="5"/>
</dbReference>
<feature type="compositionally biased region" description="Polar residues" evidence="4">
    <location>
        <begin position="1486"/>
        <end position="1495"/>
    </location>
</feature>
<feature type="compositionally biased region" description="Basic and acidic residues" evidence="4">
    <location>
        <begin position="1439"/>
        <end position="1456"/>
    </location>
</feature>
<dbReference type="PANTHER" id="PTHR12609">
    <property type="entry name" value="MICROTUBULE ASSOCIATED PROTEIN XMAP215"/>
    <property type="match status" value="1"/>
</dbReference>
<dbReference type="GO" id="GO:0000922">
    <property type="term" value="C:spindle pole"/>
    <property type="evidence" value="ECO:0007669"/>
    <property type="project" value="UniProtKB-SubCell"/>
</dbReference>
<dbReference type="KEGG" id="nlo:107222842"/>
<feature type="compositionally biased region" description="Low complexity" evidence="4">
    <location>
        <begin position="1095"/>
        <end position="1110"/>
    </location>
</feature>
<dbReference type="FunCoup" id="A0A6J0BTR2">
    <property type="interactions" value="1441"/>
</dbReference>
<dbReference type="RefSeq" id="XP_015517850.2">
    <property type="nucleotide sequence ID" value="XM_015662364.2"/>
</dbReference>
<dbReference type="GO" id="GO:0005874">
    <property type="term" value="C:microtubule"/>
    <property type="evidence" value="ECO:0007669"/>
    <property type="project" value="UniProtKB-ARBA"/>
</dbReference>
<feature type="region of interest" description="Disordered" evidence="4">
    <location>
        <begin position="1478"/>
        <end position="1500"/>
    </location>
</feature>
<dbReference type="GO" id="GO:0051231">
    <property type="term" value="P:spindle elongation"/>
    <property type="evidence" value="ECO:0007669"/>
    <property type="project" value="UniProtKB-ARBA"/>
</dbReference>
<gene>
    <name evidence="7" type="primary">LOC107222842</name>
</gene>
<dbReference type="GO" id="GO:0005813">
    <property type="term" value="C:centrosome"/>
    <property type="evidence" value="ECO:0007669"/>
    <property type="project" value="UniProtKB-SubCell"/>
</dbReference>
<keyword evidence="2" id="KW-0963">Cytoplasm</keyword>
<feature type="region of interest" description="Disordered" evidence="4">
    <location>
        <begin position="1072"/>
        <end position="1132"/>
    </location>
</feature>
<evidence type="ECO:0000256" key="2">
    <source>
        <dbReference type="ARBA" id="ARBA00022490"/>
    </source>
</evidence>
<feature type="compositionally biased region" description="Low complexity" evidence="4">
    <location>
        <begin position="539"/>
        <end position="558"/>
    </location>
</feature>
<sequence length="2000" mass="222444">MEEDTEYTKLPVEDRCVHKLWKARLHGYEECAKIFRRIDDEKSPEWNKFLGLVKKFVTDSNAVAQEKGLEAVLAYVENAAAAGKTVGEVMSGIVSKCIAAPKTKTKELAVQITLMYVEIEKHEAVQEELLKGTEAKNPKIVAACIATLTLALREFGPKVISVKPLVKKMPSFLEDRDKSVREEGKTMVVEIYRWIGAPLKQQLNTLKQVQITELETEFNNLKGEKVVPIRYLKSQKPKVTCVIDSGAGDVEGDEEEEDDAVAPDIDPYELLDPVDILSKLPKDFFEKVEAKKWQERKEAVEALEALCRNPKLESGDYGDVVRALKKIISKDSNVLVVALAGKCMAGLASGLKKRFQPYALACLPAILEKFREKKQNVVQALRDAADAIFLSTTIEAIMEDSLAALENKNPSVKAETAAFLARCFAQTPPPSLNKKLLKAYTGMLIKTLNEPDPTVRDNSAEAIGTASKLVGEKAISPFIADLDNLKMAKIKECSEKAVIVVKLPNVRKAAGDRPNTAPAKIESPSKSKENDNPVKSKKPNATAKKPTSKKTTTSSMTNLASKKSSAAKVQVEKNLTNEEIDDLAAQILPAEVLSGLTDSIWKTRLAAVEQLIQIVKEMETADVSTQVIVRTLAKKPGLKDTNFQVLKLRLETVKMLAENYNFSSTVAEYCVIDITEKLGDAKNSIAAGETLIAIAEATSLESVANEVMGFAFNQKNPKVQQETLLWLAKAVEEFGLVINLKALMENIKKAVTATNPSVRTAAISLLGTLYVYVGKPLLMFFENEKPALKQQIDQECEKRIGESPPIPTRGSKGKKNKVDEDDDGDIEEKESVPQVDISDLIPRVDISSQLTESLLNELADKNWKVRNEGLQKINTLLTEARSIKGSIGELPQGLALRLVDSNSKIAQSTLGVCQTLATAIGSPAKQHIRTLFPGFLQCLGDSKTWIRTAAIACMNTWGDQCGYKEFFDGEMIGDALKSGSPTLRSELWNWLAQKLPLITVKQIPKEELTVCLPYLFSNLEDRNSDVRKNAQEAVLGYMIHLSYDTMARASEKLKPGSKSVVLAALEKARPNLPVKPLPKKQAPENTSQPKTVKSGGAVKAGKTAIKTKAGNGSKPNSARKKDDDADTSPLLATNNLKHQRVIDEQKMKVLKWNFTTPREEFVELLKELMTTANVNKTLMSNMFHSDFRYHLKAIESLTEDLADNSKALVCNLDLILKWLTLRFFDTNPSVLLKGLDYLQTVFNILIEDQYHMLENEAASFIPYLLTKIGDSKDTVRNGVRALFKQIALVFPVSKLFSYVMEGIKSKNARQRTECLDQLGSLIENYGVSVCQPNASVALKEVAKQIADRDNSVRNAALNCIVQAYFLEGERVYKLIGQISEKDQSLLDERIKRAAKNRPTKSASSARIVVPPTAVTNHVSDDGEPDFDEEDEEPFEQEPEPVHDPSNDQKKPMVKEASCEVIEGIPQVDLVEPVQGDEPCEKHELQGIQSSQNHQPDNLHHDNVETVPAQQIRPKVSGPFGLDLEWLEKIESSAPVKVRNPKLIELSLSDLNEPVKLLNPTATQIIPISPPKLLVPKSAVLSSLTSQIEKDDTLDREILAMASNDLQVAFQALSKVDGILKSHQANLLQTKEDKFIGAANMQLKILQNYPLHSGIPDVSKCFRNTFMVILSFYNSGILGKNVSALQLKELVDQLISLLAENKLDQLNDVDAYNRVINTIVVKVIDCSNHTTIICVLIKLLHGCAQSNALPKYEELVMKCLWKIVKIMPSWAADLDYDPILREVHYFLKDYPTTWWKKRRSDTALRTVKTVLHSMTRVKGNAILNHMSLITNKDESELYSYLIRLVATLKPDDTNTQSRASSKSATVGRTQKHLSKLTHQQLSEIFKKIGSKHHTQEGLAQLYDFKLQYPEADIYVQPFLLKSHQFFQDYIEQGLRDIDQARKSQTPILQTNNQYATGISDISGVPRSLAEEKTMMDPMSRLERLRNLEAQCKPPPDQSNQT</sequence>
<dbReference type="OrthoDB" id="205662at2759"/>
<proteinExistence type="predicted"/>
<reference evidence="7" key="1">
    <citation type="submission" date="2025-08" db="UniProtKB">
        <authorList>
            <consortium name="RefSeq"/>
        </authorList>
    </citation>
    <scope>IDENTIFICATION</scope>
    <source>
        <tissue evidence="7">Thorax and Abdomen</tissue>
    </source>
</reference>
<feature type="region of interest" description="Disordered" evidence="4">
    <location>
        <begin position="1394"/>
        <end position="1456"/>
    </location>
</feature>
<dbReference type="GeneID" id="107222842"/>
<dbReference type="InterPro" id="IPR016024">
    <property type="entry name" value="ARM-type_fold"/>
</dbReference>
<dbReference type="InterPro" id="IPR011989">
    <property type="entry name" value="ARM-like"/>
</dbReference>
<organism evidence="7">
    <name type="scientific">Neodiprion lecontei</name>
    <name type="common">Redheaded pine sawfly</name>
    <dbReference type="NCBI Taxonomy" id="441921"/>
    <lineage>
        <taxon>Eukaryota</taxon>
        <taxon>Metazoa</taxon>
        <taxon>Ecdysozoa</taxon>
        <taxon>Arthropoda</taxon>
        <taxon>Hexapoda</taxon>
        <taxon>Insecta</taxon>
        <taxon>Pterygota</taxon>
        <taxon>Neoptera</taxon>
        <taxon>Endopterygota</taxon>
        <taxon>Hymenoptera</taxon>
        <taxon>Tenthredinoidea</taxon>
        <taxon>Diprionidae</taxon>
        <taxon>Diprioninae</taxon>
        <taxon>Neodiprion</taxon>
    </lineage>
</organism>
<dbReference type="Proteomes" id="UP000829291">
    <property type="component" value="Chromosome 6"/>
</dbReference>
<dbReference type="InParanoid" id="A0A6J0BTR2"/>
<dbReference type="GO" id="GO:0051010">
    <property type="term" value="F:microtubule plus-end binding"/>
    <property type="evidence" value="ECO:0007669"/>
    <property type="project" value="InterPro"/>
</dbReference>
<comment type="subcellular location">
    <subcellularLocation>
        <location evidence="1">Cytoplasm</location>
        <location evidence="1">Cytoskeleton</location>
    </subcellularLocation>
</comment>
<protein>
    <submittedName>
        <fullName evidence="7">Protein mini spindles isoform X1</fullName>
    </submittedName>
</protein>
<evidence type="ECO:0000256" key="4">
    <source>
        <dbReference type="SAM" id="MobiDB-lite"/>
    </source>
</evidence>
<accession>A0A6J0BTR2</accession>
<dbReference type="GO" id="GO:0046785">
    <property type="term" value="P:microtubule polymerization"/>
    <property type="evidence" value="ECO:0007669"/>
    <property type="project" value="InterPro"/>
</dbReference>
<feature type="compositionally biased region" description="Acidic residues" evidence="4">
    <location>
        <begin position="819"/>
        <end position="828"/>
    </location>
</feature>
<feature type="compositionally biased region" description="Acidic residues" evidence="4">
    <location>
        <begin position="1421"/>
        <end position="1438"/>
    </location>
</feature>
<dbReference type="InterPro" id="IPR024395">
    <property type="entry name" value="CLASP_N_dom"/>
</dbReference>
<dbReference type="InterPro" id="IPR048491">
    <property type="entry name" value="XMAP215_CLASP_TOG"/>
</dbReference>
<dbReference type="GO" id="GO:0061863">
    <property type="term" value="F:microtubule plus end polymerase"/>
    <property type="evidence" value="ECO:0007669"/>
    <property type="project" value="InterPro"/>
</dbReference>
<dbReference type="GO" id="GO:0030951">
    <property type="term" value="P:establishment or maintenance of microtubule cytoskeleton polarity"/>
    <property type="evidence" value="ECO:0007669"/>
    <property type="project" value="InterPro"/>
</dbReference>
<name>A0A6J0BTR2_NEOLC</name>
<keyword evidence="3" id="KW-0206">Cytoskeleton</keyword>
<feature type="compositionally biased region" description="Polar residues" evidence="4">
    <location>
        <begin position="1852"/>
        <end position="1867"/>
    </location>
</feature>
<feature type="region of interest" description="Disordered" evidence="4">
    <location>
        <begin position="508"/>
        <end position="568"/>
    </location>
</feature>
<feature type="domain" description="TOG" evidence="5">
    <location>
        <begin position="269"/>
        <end position="505"/>
    </location>
</feature>
<evidence type="ECO:0000256" key="1">
    <source>
        <dbReference type="ARBA" id="ARBA00004245"/>
    </source>
</evidence>
<evidence type="ECO:0000313" key="7">
    <source>
        <dbReference type="RefSeq" id="XP_015517850.2"/>
    </source>
</evidence>
<evidence type="ECO:0000256" key="3">
    <source>
        <dbReference type="ARBA" id="ARBA00023212"/>
    </source>
</evidence>